<dbReference type="RefSeq" id="WP_089222519.1">
    <property type="nucleotide sequence ID" value="NZ_FZOF01000002.1"/>
</dbReference>
<organism evidence="2 3">
    <name type="scientific">Actinacidiphila glaucinigra</name>
    <dbReference type="NCBI Taxonomy" id="235986"/>
    <lineage>
        <taxon>Bacteria</taxon>
        <taxon>Bacillati</taxon>
        <taxon>Actinomycetota</taxon>
        <taxon>Actinomycetes</taxon>
        <taxon>Kitasatosporales</taxon>
        <taxon>Streptomycetaceae</taxon>
        <taxon>Actinacidiphila</taxon>
    </lineage>
</organism>
<gene>
    <name evidence="2" type="ORF">SAMN05216252_102381</name>
</gene>
<dbReference type="Proteomes" id="UP000198280">
    <property type="component" value="Unassembled WGS sequence"/>
</dbReference>
<feature type="transmembrane region" description="Helical" evidence="1">
    <location>
        <begin position="43"/>
        <end position="63"/>
    </location>
</feature>
<evidence type="ECO:0000313" key="2">
    <source>
        <dbReference type="EMBL" id="SNS02910.1"/>
    </source>
</evidence>
<proteinExistence type="predicted"/>
<protein>
    <submittedName>
        <fullName evidence="2">Uncharacterized protein</fullName>
    </submittedName>
</protein>
<dbReference type="EMBL" id="FZOF01000002">
    <property type="protein sequence ID" value="SNS02910.1"/>
    <property type="molecule type" value="Genomic_DNA"/>
</dbReference>
<dbReference type="OrthoDB" id="4319383at2"/>
<evidence type="ECO:0000256" key="1">
    <source>
        <dbReference type="SAM" id="Phobius"/>
    </source>
</evidence>
<evidence type="ECO:0000313" key="3">
    <source>
        <dbReference type="Proteomes" id="UP000198280"/>
    </source>
</evidence>
<keyword evidence="1" id="KW-1133">Transmembrane helix</keyword>
<sequence>MKGFLGFLGFVLLSQGIGGIVCQLTGGWFRLWALTHRIGFLDGYEIYVCVLLVVLGVAVLFAAESAGKRA</sequence>
<keyword evidence="3" id="KW-1185">Reference proteome</keyword>
<keyword evidence="1" id="KW-0472">Membrane</keyword>
<name>A0A239B4T2_9ACTN</name>
<reference evidence="2 3" key="1">
    <citation type="submission" date="2017-06" db="EMBL/GenBank/DDBJ databases">
        <authorList>
            <person name="Kim H.J."/>
            <person name="Triplett B.A."/>
        </authorList>
    </citation>
    <scope>NUCLEOTIDE SEQUENCE [LARGE SCALE GENOMIC DNA]</scope>
    <source>
        <strain evidence="2 3">CGMCC 4.1858</strain>
    </source>
</reference>
<keyword evidence="1" id="KW-0812">Transmembrane</keyword>
<dbReference type="AlphaFoldDB" id="A0A239B4T2"/>
<accession>A0A239B4T2</accession>